<reference evidence="3 4" key="1">
    <citation type="submission" date="2018-04" db="EMBL/GenBank/DDBJ databases">
        <title>Genomic Encyclopedia of Type Strains, Phase III (KMG-III): the genomes of soil and plant-associated and newly described type strains.</title>
        <authorList>
            <person name="Whitman W."/>
        </authorList>
    </citation>
    <scope>NUCLEOTIDE SEQUENCE [LARGE SCALE GENOMIC DNA]</scope>
    <source>
        <strain evidence="3 4">KA25</strain>
    </source>
</reference>
<evidence type="ECO:0008006" key="5">
    <source>
        <dbReference type="Google" id="ProtNLM"/>
    </source>
</evidence>
<name>A0A2T5K0G2_9RHOB</name>
<organism evidence="3 4">
    <name type="scientific">Cereibacter azotoformans</name>
    <dbReference type="NCBI Taxonomy" id="43057"/>
    <lineage>
        <taxon>Bacteria</taxon>
        <taxon>Pseudomonadati</taxon>
        <taxon>Pseudomonadota</taxon>
        <taxon>Alphaproteobacteria</taxon>
        <taxon>Rhodobacterales</taxon>
        <taxon>Paracoccaceae</taxon>
        <taxon>Cereibacter</taxon>
    </lineage>
</organism>
<evidence type="ECO:0000313" key="3">
    <source>
        <dbReference type="EMBL" id="PTR15886.1"/>
    </source>
</evidence>
<evidence type="ECO:0000256" key="1">
    <source>
        <dbReference type="SAM" id="Phobius"/>
    </source>
</evidence>
<sequence length="57" mass="6070">MRMLLPLLILVPGIAMAATFDVPTPAAQTAAAEFWFAVAAGSFVVALAAVQWLVQRR</sequence>
<dbReference type="AlphaFoldDB" id="A0A2T5K0G2"/>
<protein>
    <recommendedName>
        <fullName evidence="5">Protein NnrT</fullName>
    </recommendedName>
</protein>
<gene>
    <name evidence="3" type="ORF">C8J28_11333</name>
</gene>
<feature type="transmembrane region" description="Helical" evidence="1">
    <location>
        <begin position="33"/>
        <end position="54"/>
    </location>
</feature>
<keyword evidence="1" id="KW-1133">Transmembrane helix</keyword>
<accession>A0A2T5K0G2</accession>
<keyword evidence="2" id="KW-0732">Signal</keyword>
<dbReference type="RefSeq" id="WP_011908014.1">
    <property type="nucleotide sequence ID" value="NZ_CP089965.1"/>
</dbReference>
<dbReference type="Proteomes" id="UP000244060">
    <property type="component" value="Unassembled WGS sequence"/>
</dbReference>
<keyword evidence="1" id="KW-0812">Transmembrane</keyword>
<feature type="signal peptide" evidence="2">
    <location>
        <begin position="1"/>
        <end position="17"/>
    </location>
</feature>
<proteinExistence type="predicted"/>
<evidence type="ECO:0000256" key="2">
    <source>
        <dbReference type="SAM" id="SignalP"/>
    </source>
</evidence>
<comment type="caution">
    <text evidence="3">The sequence shown here is derived from an EMBL/GenBank/DDBJ whole genome shotgun (WGS) entry which is preliminary data.</text>
</comment>
<keyword evidence="4" id="KW-1185">Reference proteome</keyword>
<feature type="chain" id="PRO_5015492822" description="Protein NnrT" evidence="2">
    <location>
        <begin position="18"/>
        <end position="57"/>
    </location>
</feature>
<dbReference type="EMBL" id="QAOT01000013">
    <property type="protein sequence ID" value="PTR15886.1"/>
    <property type="molecule type" value="Genomic_DNA"/>
</dbReference>
<keyword evidence="1" id="KW-0472">Membrane</keyword>
<evidence type="ECO:0000313" key="4">
    <source>
        <dbReference type="Proteomes" id="UP000244060"/>
    </source>
</evidence>